<feature type="compositionally biased region" description="Low complexity" evidence="10">
    <location>
        <begin position="154"/>
        <end position="167"/>
    </location>
</feature>
<dbReference type="STRING" id="1555241.A0A4P9X382"/>
<comment type="similarity">
    <text evidence="9">Belongs to the SEC20 family.</text>
</comment>
<keyword evidence="3" id="KW-0812">Transmembrane</keyword>
<dbReference type="GO" id="GO:0005484">
    <property type="term" value="F:SNAP receptor activity"/>
    <property type="evidence" value="ECO:0007669"/>
    <property type="project" value="InterPro"/>
</dbReference>
<sequence length="324" mass="34574">MASPPPSAAVAETAEFEALNAACARLILELGERTTHLLDVTTAAPAAPDRRRGGGGDDAARPWARDPLSAQADAVRQRLRALGDALAALELEAALLAPVRPAPAPAASARAPAAPPADRVAATRRAYADAQIRFRAAQAGLAAAAAREHAHARAQLLGPDADAPATRQRPRRRRRRRRGPGDSAGGSDDDDDDDEADDDAPPATQRDVVGASRQLTSTLQQAAAMMTAEVHKSAASAASLDRSTRMLASTASEYRQLGGVVGQSRRWVTQLRQRDSTERWLVTFGLSVFCLTVLHIVRRRLGHVIPGWRTMMGTCPGDERWCIF</sequence>
<dbReference type="GO" id="GO:0005789">
    <property type="term" value="C:endoplasmic reticulum membrane"/>
    <property type="evidence" value="ECO:0007669"/>
    <property type="project" value="UniProtKB-SubCell"/>
</dbReference>
<keyword evidence="4" id="KW-0256">Endoplasmic reticulum</keyword>
<evidence type="ECO:0000313" key="13">
    <source>
        <dbReference type="Proteomes" id="UP000274922"/>
    </source>
</evidence>
<dbReference type="PANTHER" id="PTHR12825">
    <property type="entry name" value="BNIP1-RELATED"/>
    <property type="match status" value="1"/>
</dbReference>
<accession>A0A4P9X382</accession>
<evidence type="ECO:0000256" key="1">
    <source>
        <dbReference type="ARBA" id="ARBA00004163"/>
    </source>
</evidence>
<organism evidence="12 13">
    <name type="scientific">Caulochytrium protostelioides</name>
    <dbReference type="NCBI Taxonomy" id="1555241"/>
    <lineage>
        <taxon>Eukaryota</taxon>
        <taxon>Fungi</taxon>
        <taxon>Fungi incertae sedis</taxon>
        <taxon>Chytridiomycota</taxon>
        <taxon>Chytridiomycota incertae sedis</taxon>
        <taxon>Chytridiomycetes</taxon>
        <taxon>Caulochytriales</taxon>
        <taxon>Caulochytriaceae</taxon>
        <taxon>Caulochytrium</taxon>
    </lineage>
</organism>
<feature type="compositionally biased region" description="Basic and acidic residues" evidence="10">
    <location>
        <begin position="48"/>
        <end position="64"/>
    </location>
</feature>
<feature type="compositionally biased region" description="Basic residues" evidence="10">
    <location>
        <begin position="168"/>
        <end position="178"/>
    </location>
</feature>
<keyword evidence="5" id="KW-0931">ER-Golgi transport</keyword>
<dbReference type="EMBL" id="ML014282">
    <property type="protein sequence ID" value="RKO99477.1"/>
    <property type="molecule type" value="Genomic_DNA"/>
</dbReference>
<feature type="compositionally biased region" description="Acidic residues" evidence="10">
    <location>
        <begin position="187"/>
        <end position="200"/>
    </location>
</feature>
<evidence type="ECO:0000256" key="3">
    <source>
        <dbReference type="ARBA" id="ARBA00022692"/>
    </source>
</evidence>
<evidence type="ECO:0000256" key="6">
    <source>
        <dbReference type="ARBA" id="ARBA00022989"/>
    </source>
</evidence>
<dbReference type="OrthoDB" id="46868at2759"/>
<evidence type="ECO:0000256" key="7">
    <source>
        <dbReference type="ARBA" id="ARBA00023054"/>
    </source>
</evidence>
<dbReference type="InterPro" id="IPR005606">
    <property type="entry name" value="Sec20"/>
</dbReference>
<dbReference type="AlphaFoldDB" id="A0A4P9X382"/>
<dbReference type="Pfam" id="PF03908">
    <property type="entry name" value="Sec20"/>
    <property type="match status" value="1"/>
</dbReference>
<dbReference type="PANTHER" id="PTHR12825:SF0">
    <property type="entry name" value="VESICLE TRANSPORT PROTEIN SEC20"/>
    <property type="match status" value="1"/>
</dbReference>
<keyword evidence="2" id="KW-0813">Transport</keyword>
<dbReference type="InterPro" id="IPR056173">
    <property type="entry name" value="Sec20_C"/>
</dbReference>
<reference evidence="13" key="1">
    <citation type="journal article" date="2018" name="Nat. Microbiol.">
        <title>Leveraging single-cell genomics to expand the fungal tree of life.</title>
        <authorList>
            <person name="Ahrendt S.R."/>
            <person name="Quandt C.A."/>
            <person name="Ciobanu D."/>
            <person name="Clum A."/>
            <person name="Salamov A."/>
            <person name="Andreopoulos B."/>
            <person name="Cheng J.F."/>
            <person name="Woyke T."/>
            <person name="Pelin A."/>
            <person name="Henrissat B."/>
            <person name="Reynolds N.K."/>
            <person name="Benny G.L."/>
            <person name="Smith M.E."/>
            <person name="James T.Y."/>
            <person name="Grigoriev I.V."/>
        </authorList>
    </citation>
    <scope>NUCLEOTIDE SEQUENCE [LARGE SCALE GENOMIC DNA]</scope>
    <source>
        <strain evidence="13">ATCC 52028</strain>
    </source>
</reference>
<gene>
    <name evidence="12" type="ORF">CXG81DRAFT_20444</name>
</gene>
<dbReference type="GO" id="GO:0031201">
    <property type="term" value="C:SNARE complex"/>
    <property type="evidence" value="ECO:0007669"/>
    <property type="project" value="TreeGrafter"/>
</dbReference>
<name>A0A4P9X382_9FUNG</name>
<keyword evidence="6" id="KW-1133">Transmembrane helix</keyword>
<dbReference type="Proteomes" id="UP000274922">
    <property type="component" value="Unassembled WGS sequence"/>
</dbReference>
<evidence type="ECO:0000256" key="5">
    <source>
        <dbReference type="ARBA" id="ARBA00022892"/>
    </source>
</evidence>
<keyword evidence="8" id="KW-0472">Membrane</keyword>
<comment type="subcellular location">
    <subcellularLocation>
        <location evidence="1">Endoplasmic reticulum membrane</location>
        <topology evidence="1">Single-pass type IV membrane protein</topology>
    </subcellularLocation>
</comment>
<evidence type="ECO:0000313" key="12">
    <source>
        <dbReference type="EMBL" id="RKO99477.1"/>
    </source>
</evidence>
<keyword evidence="13" id="KW-1185">Reference proteome</keyword>
<evidence type="ECO:0000256" key="10">
    <source>
        <dbReference type="SAM" id="MobiDB-lite"/>
    </source>
</evidence>
<keyword evidence="7" id="KW-0175">Coiled coil</keyword>
<feature type="region of interest" description="Disordered" evidence="10">
    <location>
        <begin position="154"/>
        <end position="212"/>
    </location>
</feature>
<protein>
    <recommendedName>
        <fullName evidence="11">Sec20 C-terminal domain-containing protein</fullName>
    </recommendedName>
</protein>
<feature type="region of interest" description="Disordered" evidence="10">
    <location>
        <begin position="41"/>
        <end position="66"/>
    </location>
</feature>
<evidence type="ECO:0000259" key="11">
    <source>
        <dbReference type="Pfam" id="PF03908"/>
    </source>
</evidence>
<evidence type="ECO:0000256" key="8">
    <source>
        <dbReference type="ARBA" id="ARBA00023136"/>
    </source>
</evidence>
<evidence type="ECO:0000256" key="4">
    <source>
        <dbReference type="ARBA" id="ARBA00022824"/>
    </source>
</evidence>
<dbReference type="GO" id="GO:0006890">
    <property type="term" value="P:retrograde vesicle-mediated transport, Golgi to endoplasmic reticulum"/>
    <property type="evidence" value="ECO:0007669"/>
    <property type="project" value="InterPro"/>
</dbReference>
<feature type="domain" description="Sec20 C-terminal" evidence="11">
    <location>
        <begin position="212"/>
        <end position="301"/>
    </location>
</feature>
<evidence type="ECO:0000256" key="2">
    <source>
        <dbReference type="ARBA" id="ARBA00022448"/>
    </source>
</evidence>
<proteinExistence type="inferred from homology"/>
<evidence type="ECO:0000256" key="9">
    <source>
        <dbReference type="ARBA" id="ARBA00037934"/>
    </source>
</evidence>